<dbReference type="Proteomes" id="UP001242288">
    <property type="component" value="Unassembled WGS sequence"/>
</dbReference>
<evidence type="ECO:0000313" key="2">
    <source>
        <dbReference type="EMBL" id="MDQ6408715.1"/>
    </source>
</evidence>
<dbReference type="Proteomes" id="UP001209412">
    <property type="component" value="Unassembled WGS sequence"/>
</dbReference>
<organism evidence="2 4">
    <name type="scientific">Paraburkholderia madseniana</name>
    <dbReference type="NCBI Taxonomy" id="2599607"/>
    <lineage>
        <taxon>Bacteria</taxon>
        <taxon>Pseudomonadati</taxon>
        <taxon>Pseudomonadota</taxon>
        <taxon>Betaproteobacteria</taxon>
        <taxon>Burkholderiales</taxon>
        <taxon>Burkholderiaceae</taxon>
        <taxon>Paraburkholderia</taxon>
    </lineage>
</organism>
<proteinExistence type="predicted"/>
<keyword evidence="3" id="KW-1185">Reference proteome</keyword>
<dbReference type="RefSeq" id="WP_266258443.1">
    <property type="nucleotide sequence ID" value="NZ_JAMXWF010000011.1"/>
</dbReference>
<sequence length="70" mass="7537">MNKNCINPIYPQNGMFPTAGTVVSGVDLVRGVSVEVSDAVSLDDVGMKQYFDGDEWDAEAVEKFLPGEAI</sequence>
<name>A0AAP5BDU7_9BURK</name>
<dbReference type="EMBL" id="JAPKHW010000011">
    <property type="protein sequence ID" value="MCX4146889.1"/>
    <property type="molecule type" value="Genomic_DNA"/>
</dbReference>
<protein>
    <submittedName>
        <fullName evidence="2">Uncharacterized protein</fullName>
    </submittedName>
</protein>
<reference evidence="2" key="1">
    <citation type="submission" date="2022-06" db="EMBL/GenBank/DDBJ databases">
        <title>PHB producers.</title>
        <authorList>
            <person name="Besaury L."/>
        </authorList>
    </citation>
    <scope>NUCLEOTIDE SEQUENCE</scope>
    <source>
        <strain evidence="2 3">SEWS6</strain>
    </source>
</reference>
<comment type="caution">
    <text evidence="2">The sequence shown here is derived from an EMBL/GenBank/DDBJ whole genome shotgun (WGS) entry which is preliminary data.</text>
</comment>
<dbReference type="AlphaFoldDB" id="A0AAP5BDU7"/>
<accession>A0AAP5BDU7</accession>
<dbReference type="EMBL" id="JAMXWF010000011">
    <property type="protein sequence ID" value="MDQ6408715.1"/>
    <property type="molecule type" value="Genomic_DNA"/>
</dbReference>
<evidence type="ECO:0000313" key="4">
    <source>
        <dbReference type="Proteomes" id="UP001242288"/>
    </source>
</evidence>
<evidence type="ECO:0000313" key="1">
    <source>
        <dbReference type="EMBL" id="MCX4146889.1"/>
    </source>
</evidence>
<gene>
    <name evidence="2" type="ORF">NIE36_16115</name>
    <name evidence="1" type="ORF">OSB80_16155</name>
</gene>
<evidence type="ECO:0000313" key="3">
    <source>
        <dbReference type="Proteomes" id="UP001209412"/>
    </source>
</evidence>